<proteinExistence type="inferred from homology"/>
<sequence length="446" mass="50075">MTTDTPPNVLVVMSDQQRWDTLGAYGCPHDLTPTLDSLARDGTIVECAITPQPVCAPYRAAFHTGKFATEAGVWREGLAIDPDETTLANWFADAGYDVGFVGNWHVGGTFDVPVPDEMRGGYEDFWRAADVPEFTSRPTEGYLYDEDGAEAPFDTYRTDAFVDFALDALDALSEPFFLVVSLVEPHHQNDMWTFVAPEGYAERYDKNPHVPADLQNCPGDWYSELPDYYGMVRRVDEAMGRLIQRLRDLGIRDDTVFAYTSDHGNHFRTRPGEYKRSPHDSAVRVPLLFSGPGFEGGGRIERVVSAIDLPPTLLDAAGIDVPDEFQGDSLLPVIRGAEPDEGGEAFVQISESQMGRALRTDRWKYAVAASKETGWRGGNGEPASDCYVERYLYDLRRDPIERINLAGRPNYRDVADRLQRRLLDHIETVEGDRPTIKQLERGYKEY</sequence>
<dbReference type="Gene3D" id="3.40.720.10">
    <property type="entry name" value="Alkaline Phosphatase, subunit A"/>
    <property type="match status" value="1"/>
</dbReference>
<accession>A0A830GLG0</accession>
<comment type="caution">
    <text evidence="4">The sequence shown here is derived from an EMBL/GenBank/DDBJ whole genome shotgun (WGS) entry which is preliminary data.</text>
</comment>
<dbReference type="PANTHER" id="PTHR42693:SF53">
    <property type="entry name" value="ENDO-4-O-SULFATASE"/>
    <property type="match status" value="1"/>
</dbReference>
<keyword evidence="2" id="KW-0378">Hydrolase</keyword>
<evidence type="ECO:0000256" key="2">
    <source>
        <dbReference type="ARBA" id="ARBA00022801"/>
    </source>
</evidence>
<dbReference type="SUPFAM" id="SSF53649">
    <property type="entry name" value="Alkaline phosphatase-like"/>
    <property type="match status" value="1"/>
</dbReference>
<dbReference type="PANTHER" id="PTHR42693">
    <property type="entry name" value="ARYLSULFATASE FAMILY MEMBER"/>
    <property type="match status" value="1"/>
</dbReference>
<gene>
    <name evidence="4" type="ORF">GCM10009030_22450</name>
</gene>
<comment type="similarity">
    <text evidence="1">Belongs to the sulfatase family.</text>
</comment>
<evidence type="ECO:0000313" key="5">
    <source>
        <dbReference type="Proteomes" id="UP000605784"/>
    </source>
</evidence>
<dbReference type="InterPro" id="IPR000917">
    <property type="entry name" value="Sulfatase_N"/>
</dbReference>
<dbReference type="Pfam" id="PF00884">
    <property type="entry name" value="Sulfatase"/>
    <property type="match status" value="1"/>
</dbReference>
<reference evidence="4" key="1">
    <citation type="journal article" date="2014" name="Int. J. Syst. Evol. Microbiol.">
        <title>Complete genome sequence of Corynebacterium casei LMG S-19264T (=DSM 44701T), isolated from a smear-ripened cheese.</title>
        <authorList>
            <consortium name="US DOE Joint Genome Institute (JGI-PGF)"/>
            <person name="Walter F."/>
            <person name="Albersmeier A."/>
            <person name="Kalinowski J."/>
            <person name="Ruckert C."/>
        </authorList>
    </citation>
    <scope>NUCLEOTIDE SEQUENCE</scope>
    <source>
        <strain evidence="4">JCM 17820</strain>
    </source>
</reference>
<dbReference type="RefSeq" id="WP_188997546.1">
    <property type="nucleotide sequence ID" value="NZ_BMOU01000003.1"/>
</dbReference>
<dbReference type="InterPro" id="IPR050738">
    <property type="entry name" value="Sulfatase"/>
</dbReference>
<dbReference type="AlphaFoldDB" id="A0A830GLG0"/>
<evidence type="ECO:0000313" key="4">
    <source>
        <dbReference type="EMBL" id="GGN95284.1"/>
    </source>
</evidence>
<keyword evidence="5" id="KW-1185">Reference proteome</keyword>
<feature type="domain" description="Sulfatase N-terminal" evidence="3">
    <location>
        <begin position="7"/>
        <end position="319"/>
    </location>
</feature>
<dbReference type="EMBL" id="BMOU01000003">
    <property type="protein sequence ID" value="GGN95284.1"/>
    <property type="molecule type" value="Genomic_DNA"/>
</dbReference>
<dbReference type="CDD" id="cd16152">
    <property type="entry name" value="sulfatase_like"/>
    <property type="match status" value="1"/>
</dbReference>
<reference evidence="4" key="2">
    <citation type="submission" date="2020-09" db="EMBL/GenBank/DDBJ databases">
        <authorList>
            <person name="Sun Q."/>
            <person name="Ohkuma M."/>
        </authorList>
    </citation>
    <scope>NUCLEOTIDE SEQUENCE</scope>
    <source>
        <strain evidence="4">JCM 17820</strain>
    </source>
</reference>
<protein>
    <submittedName>
        <fullName evidence="4">Acetylglucosamine-6-sulfatase</fullName>
    </submittedName>
</protein>
<evidence type="ECO:0000259" key="3">
    <source>
        <dbReference type="Pfam" id="PF00884"/>
    </source>
</evidence>
<dbReference type="Proteomes" id="UP000605784">
    <property type="component" value="Unassembled WGS sequence"/>
</dbReference>
<evidence type="ECO:0000256" key="1">
    <source>
        <dbReference type="ARBA" id="ARBA00008779"/>
    </source>
</evidence>
<dbReference type="InterPro" id="IPR017850">
    <property type="entry name" value="Alkaline_phosphatase_core_sf"/>
</dbReference>
<dbReference type="GO" id="GO:0004065">
    <property type="term" value="F:arylsulfatase activity"/>
    <property type="evidence" value="ECO:0007669"/>
    <property type="project" value="TreeGrafter"/>
</dbReference>
<name>A0A830GLG0_9EURY</name>
<organism evidence="4 5">
    <name type="scientific">Haloarcula pellucida</name>
    <dbReference type="NCBI Taxonomy" id="1427151"/>
    <lineage>
        <taxon>Archaea</taxon>
        <taxon>Methanobacteriati</taxon>
        <taxon>Methanobacteriota</taxon>
        <taxon>Stenosarchaea group</taxon>
        <taxon>Halobacteria</taxon>
        <taxon>Halobacteriales</taxon>
        <taxon>Haloarculaceae</taxon>
        <taxon>Haloarcula</taxon>
    </lineage>
</organism>